<evidence type="ECO:0000259" key="8">
    <source>
        <dbReference type="PROSITE" id="PS51384"/>
    </source>
</evidence>
<evidence type="ECO:0000256" key="6">
    <source>
        <dbReference type="PIRNR" id="PIRNR000361"/>
    </source>
</evidence>
<dbReference type="GO" id="GO:0016491">
    <property type="term" value="F:oxidoreductase activity"/>
    <property type="evidence" value="ECO:0007669"/>
    <property type="project" value="UniProtKB-KW"/>
</dbReference>
<feature type="binding site" evidence="7">
    <location>
        <position position="75"/>
    </location>
    <ligand>
        <name>NADP(+)</name>
        <dbReference type="ChEBI" id="CHEBI:58349"/>
    </ligand>
</feature>
<evidence type="ECO:0000256" key="5">
    <source>
        <dbReference type="ARBA" id="ARBA00023002"/>
    </source>
</evidence>
<dbReference type="Pfam" id="PF00175">
    <property type="entry name" value="NAD_binding_1"/>
    <property type="match status" value="1"/>
</dbReference>
<dbReference type="EMBL" id="JAGQHS010000178">
    <property type="protein sequence ID" value="MCA9758490.1"/>
    <property type="molecule type" value="Genomic_DNA"/>
</dbReference>
<reference evidence="9" key="2">
    <citation type="journal article" date="2021" name="Microbiome">
        <title>Successional dynamics and alternative stable states in a saline activated sludge microbial community over 9 years.</title>
        <authorList>
            <person name="Wang Y."/>
            <person name="Ye J."/>
            <person name="Ju F."/>
            <person name="Liu L."/>
            <person name="Boyd J.A."/>
            <person name="Deng Y."/>
            <person name="Parks D.H."/>
            <person name="Jiang X."/>
            <person name="Yin X."/>
            <person name="Woodcroft B.J."/>
            <person name="Tyson G.W."/>
            <person name="Hugenholtz P."/>
            <person name="Polz M.F."/>
            <person name="Zhang T."/>
        </authorList>
    </citation>
    <scope>NUCLEOTIDE SEQUENCE</scope>
    <source>
        <strain evidence="9">HKST-UBA02</strain>
    </source>
</reference>
<evidence type="ECO:0000313" key="9">
    <source>
        <dbReference type="EMBL" id="MCA9758490.1"/>
    </source>
</evidence>
<keyword evidence="4 6" id="KW-0521">NADP</keyword>
<dbReference type="InterPro" id="IPR017938">
    <property type="entry name" value="Riboflavin_synthase-like_b-brl"/>
</dbReference>
<keyword evidence="2 6" id="KW-0285">Flavoprotein</keyword>
<dbReference type="AlphaFoldDB" id="A0A956NJV2"/>
<feature type="domain" description="FAD-binding FR-type" evidence="8">
    <location>
        <begin position="13"/>
        <end position="136"/>
    </location>
</feature>
<dbReference type="Gene3D" id="2.40.30.10">
    <property type="entry name" value="Translation factors"/>
    <property type="match status" value="1"/>
</dbReference>
<dbReference type="Pfam" id="PF00970">
    <property type="entry name" value="FAD_binding_6"/>
    <property type="match status" value="1"/>
</dbReference>
<dbReference type="Gene3D" id="3.40.50.80">
    <property type="entry name" value="Nucleotide-binding domain of ferredoxin-NADP reductase (FNR) module"/>
    <property type="match status" value="1"/>
</dbReference>
<keyword evidence="3 6" id="KW-0274">FAD</keyword>
<organism evidence="9 10">
    <name type="scientific">Eiseniibacteriota bacterium</name>
    <dbReference type="NCBI Taxonomy" id="2212470"/>
    <lineage>
        <taxon>Bacteria</taxon>
        <taxon>Candidatus Eiseniibacteriota</taxon>
    </lineage>
</organism>
<evidence type="ECO:0000313" key="10">
    <source>
        <dbReference type="Proteomes" id="UP000739538"/>
    </source>
</evidence>
<dbReference type="InterPro" id="IPR015701">
    <property type="entry name" value="FNR"/>
</dbReference>
<feature type="binding site" evidence="7">
    <location>
        <position position="151"/>
    </location>
    <ligand>
        <name>NADP(+)</name>
        <dbReference type="ChEBI" id="CHEBI:58349"/>
    </ligand>
</feature>
<dbReference type="InterPro" id="IPR001433">
    <property type="entry name" value="OxRdtase_FAD/NAD-bd"/>
</dbReference>
<dbReference type="PRINTS" id="PR00371">
    <property type="entry name" value="FPNCR"/>
</dbReference>
<accession>A0A956NJV2</accession>
<evidence type="ECO:0000256" key="2">
    <source>
        <dbReference type="ARBA" id="ARBA00022630"/>
    </source>
</evidence>
<comment type="cofactor">
    <cofactor evidence="1">
        <name>FAD</name>
        <dbReference type="ChEBI" id="CHEBI:57692"/>
    </cofactor>
</comment>
<reference evidence="9" key="1">
    <citation type="submission" date="2020-04" db="EMBL/GenBank/DDBJ databases">
        <authorList>
            <person name="Zhang T."/>
        </authorList>
    </citation>
    <scope>NUCLEOTIDE SEQUENCE</scope>
    <source>
        <strain evidence="9">HKST-UBA02</strain>
    </source>
</reference>
<feature type="binding site" evidence="7">
    <location>
        <position position="94"/>
    </location>
    <ligand>
        <name>NADP(+)</name>
        <dbReference type="ChEBI" id="CHEBI:58349"/>
    </ligand>
</feature>
<dbReference type="PROSITE" id="PS51384">
    <property type="entry name" value="FAD_FR"/>
    <property type="match status" value="1"/>
</dbReference>
<dbReference type="SUPFAM" id="SSF52343">
    <property type="entry name" value="Ferredoxin reductase-like, C-terminal NADP-linked domain"/>
    <property type="match status" value="1"/>
</dbReference>
<dbReference type="InterPro" id="IPR008333">
    <property type="entry name" value="Cbr1-like_FAD-bd_dom"/>
</dbReference>
<gene>
    <name evidence="9" type="ORF">KDA27_22020</name>
</gene>
<dbReference type="SUPFAM" id="SSF63380">
    <property type="entry name" value="Riboflavin synthase domain-like"/>
    <property type="match status" value="1"/>
</dbReference>
<dbReference type="Proteomes" id="UP000739538">
    <property type="component" value="Unassembled WGS sequence"/>
</dbReference>
<comment type="caution">
    <text evidence="9">The sequence shown here is derived from an EMBL/GenBank/DDBJ whole genome shotgun (WGS) entry which is preliminary data.</text>
</comment>
<evidence type="ECO:0000256" key="3">
    <source>
        <dbReference type="ARBA" id="ARBA00022827"/>
    </source>
</evidence>
<keyword evidence="5 6" id="KW-0560">Oxidoreductase</keyword>
<evidence type="ECO:0000256" key="4">
    <source>
        <dbReference type="ARBA" id="ARBA00022857"/>
    </source>
</evidence>
<dbReference type="InterPro" id="IPR001709">
    <property type="entry name" value="Flavoprot_Pyr_Nucl_cyt_Rdtase"/>
</dbReference>
<dbReference type="InterPro" id="IPR039261">
    <property type="entry name" value="FNR_nucleotide-bd"/>
</dbReference>
<dbReference type="PANTHER" id="PTHR43314">
    <property type="match status" value="1"/>
</dbReference>
<dbReference type="InterPro" id="IPR017927">
    <property type="entry name" value="FAD-bd_FR_type"/>
</dbReference>
<evidence type="ECO:0000256" key="1">
    <source>
        <dbReference type="ARBA" id="ARBA00001974"/>
    </source>
</evidence>
<protein>
    <submittedName>
        <fullName evidence="9">Ferredoxin-NADP reductase</fullName>
    </submittedName>
</protein>
<dbReference type="PIRSF" id="PIRSF000361">
    <property type="entry name" value="Frd-NADP+_RD"/>
    <property type="match status" value="1"/>
</dbReference>
<name>A0A956NJV2_UNCEI</name>
<proteinExistence type="predicted"/>
<sequence length="289" mass="33301">MESVKHLQDYDIDTRFPATVIASERITPEESQEEVREIVLEISRPDFEYQVGQSIGVVAPGGEEFGAKSHFRLYSVADLPEKKGKKQRIKIAVRRCFYVDEYSGESYPGIASNYLCDLKPGDEIQIAGPFGLVFEVPREANANLILIGSGTGIAPFRAFVKHIYHHVEDWHGRIWLFYGARSGLELLYMNRWKDDFTQYYDREMFEAFRAVSPRPHWADPIAWDRAMEERSAELWKLFGLSNTYVYVAGIDKMLVELDQVFSKIAGSAELWNRRKAELRAGGRWVELVY</sequence>
<evidence type="ECO:0000256" key="7">
    <source>
        <dbReference type="PIRSR" id="PIRSR000361-1"/>
    </source>
</evidence>